<proteinExistence type="predicted"/>
<evidence type="ECO:0000256" key="4">
    <source>
        <dbReference type="ARBA" id="ARBA00022723"/>
    </source>
</evidence>
<dbReference type="EMBL" id="LS423452">
    <property type="protein sequence ID" value="SPS05931.1"/>
    <property type="molecule type" value="Genomic_DNA"/>
</dbReference>
<dbReference type="PANTHER" id="PTHR11228">
    <property type="entry name" value="RADICAL SAM DOMAIN PROTEIN"/>
    <property type="match status" value="1"/>
</dbReference>
<dbReference type="PANTHER" id="PTHR11228:SF7">
    <property type="entry name" value="PQQA PEPTIDE CYCLASE"/>
    <property type="match status" value="1"/>
</dbReference>
<dbReference type="Pfam" id="PF13186">
    <property type="entry name" value="SPASM"/>
    <property type="match status" value="1"/>
</dbReference>
<dbReference type="SFLD" id="SFLDG01387">
    <property type="entry name" value="BtrN-like_SPASM_domain_contain"/>
    <property type="match status" value="1"/>
</dbReference>
<protein>
    <submittedName>
        <fullName evidence="9">Radical SAM domain protein</fullName>
    </submittedName>
</protein>
<dbReference type="CDD" id="cd01335">
    <property type="entry name" value="Radical_SAM"/>
    <property type="match status" value="1"/>
</dbReference>
<evidence type="ECO:0000313" key="9">
    <source>
        <dbReference type="EMBL" id="SPS05931.1"/>
    </source>
</evidence>
<dbReference type="Pfam" id="PF04055">
    <property type="entry name" value="Radical_SAM"/>
    <property type="match status" value="1"/>
</dbReference>
<organism evidence="9">
    <name type="scientific">Candidatus Nitrotoga fabula</name>
    <dbReference type="NCBI Taxonomy" id="2182327"/>
    <lineage>
        <taxon>Bacteria</taxon>
        <taxon>Pseudomonadati</taxon>
        <taxon>Pseudomonadota</taxon>
        <taxon>Betaproteobacteria</taxon>
        <taxon>Nitrosomonadales</taxon>
        <taxon>Gallionellaceae</taxon>
        <taxon>Candidatus Nitrotoga</taxon>
    </lineage>
</organism>
<dbReference type="SFLD" id="SFLDG01067">
    <property type="entry name" value="SPASM/twitch_domain_containing"/>
    <property type="match status" value="1"/>
</dbReference>
<dbReference type="GO" id="GO:0046872">
    <property type="term" value="F:metal ion binding"/>
    <property type="evidence" value="ECO:0007669"/>
    <property type="project" value="UniProtKB-KW"/>
</dbReference>
<dbReference type="InterPro" id="IPR058240">
    <property type="entry name" value="rSAM_sf"/>
</dbReference>
<dbReference type="Gene3D" id="3.20.20.70">
    <property type="entry name" value="Aldolase class I"/>
    <property type="match status" value="1"/>
</dbReference>
<evidence type="ECO:0000256" key="5">
    <source>
        <dbReference type="ARBA" id="ARBA00023004"/>
    </source>
</evidence>
<comment type="cofactor">
    <cofactor evidence="1">
        <name>[4Fe-4S] cluster</name>
        <dbReference type="ChEBI" id="CHEBI:49883"/>
    </cofactor>
</comment>
<accession>A0A2X0SEZ3</accession>
<evidence type="ECO:0000256" key="3">
    <source>
        <dbReference type="ARBA" id="ARBA00022691"/>
    </source>
</evidence>
<dbReference type="InterPro" id="IPR023885">
    <property type="entry name" value="4Fe4S-binding_SPASM_dom"/>
</dbReference>
<reference evidence="9" key="1">
    <citation type="submission" date="2018-05" db="EMBL/GenBank/DDBJ databases">
        <authorList>
            <person name="Lanie J.A."/>
            <person name="Ng W.-L."/>
            <person name="Kazmierczak K.M."/>
            <person name="Andrzejewski T.M."/>
            <person name="Davidsen T.M."/>
            <person name="Wayne K.J."/>
            <person name="Tettelin H."/>
            <person name="Glass J.I."/>
            <person name="Rusch D."/>
            <person name="Podicherti R."/>
            <person name="Tsui H.-C.T."/>
            <person name="Winkler M.E."/>
        </authorList>
    </citation>
    <scope>NUCLEOTIDE SEQUENCE</scope>
    <source>
        <strain evidence="9">KNB</strain>
    </source>
</reference>
<keyword evidence="3" id="KW-0949">S-adenosyl-L-methionine</keyword>
<evidence type="ECO:0000259" key="8">
    <source>
        <dbReference type="Pfam" id="PF13186"/>
    </source>
</evidence>
<evidence type="ECO:0000256" key="2">
    <source>
        <dbReference type="ARBA" id="ARBA00022485"/>
    </source>
</evidence>
<dbReference type="InterPro" id="IPR013785">
    <property type="entry name" value="Aldolase_TIM"/>
</dbReference>
<keyword evidence="5" id="KW-0408">Iron</keyword>
<evidence type="ECO:0000259" key="7">
    <source>
        <dbReference type="Pfam" id="PF04055"/>
    </source>
</evidence>
<keyword evidence="2" id="KW-0004">4Fe-4S</keyword>
<dbReference type="AlphaFoldDB" id="A0A2X0SEZ3"/>
<evidence type="ECO:0000256" key="1">
    <source>
        <dbReference type="ARBA" id="ARBA00001966"/>
    </source>
</evidence>
<feature type="domain" description="4Fe4S-binding SPASM" evidence="8">
    <location>
        <begin position="272"/>
        <end position="334"/>
    </location>
</feature>
<keyword evidence="6" id="KW-0411">Iron-sulfur</keyword>
<dbReference type="GO" id="GO:0003824">
    <property type="term" value="F:catalytic activity"/>
    <property type="evidence" value="ECO:0007669"/>
    <property type="project" value="InterPro"/>
</dbReference>
<dbReference type="InterPro" id="IPR007197">
    <property type="entry name" value="rSAM"/>
</dbReference>
<dbReference type="InterPro" id="IPR050377">
    <property type="entry name" value="Radical_SAM_PqqE_MftC-like"/>
</dbReference>
<dbReference type="GO" id="GO:0051536">
    <property type="term" value="F:iron-sulfur cluster binding"/>
    <property type="evidence" value="ECO:0007669"/>
    <property type="project" value="UniProtKB-KW"/>
</dbReference>
<dbReference type="InterPro" id="IPR034391">
    <property type="entry name" value="AdoMet-like_SPASM_containing"/>
</dbReference>
<gene>
    <name evidence="9" type="ORF">NITFAB_1521</name>
</gene>
<sequence length="380" mass="43231">MKSNKFPLKVAIPVRQENRRFRYEQKYLLQDGSIPLDEKALDGLLAEIPQDSPITELLHPEVRYEVTDHCNANCIMCPREEHESGREHGIMDQAAYERSIDEVVRLGARKIVLTGFGEPLLDKGLEKKIAYAKARGLSTYIITNASALVPRRSESLLKAGLDEMRVSFYGMGNDTYDIVMRGLSFERTRDGLLHFLELNKKLGSPTRVQLSYLTLPENEKDECAFKEYWLPRVDALEIWRPHNFGDGRDYRERADDPSGGCAKTSCGRPENGPLQIQWNGEVIPCCYDYNNKIVLGNAFSQPVLEILNGAKYRLLRYAHRVGKFQLFSYCDQCDQLLPHADALVFSNRHNLPPEVAVRLSNTDLYNLSDGKYMDGLPGKP</sequence>
<feature type="domain" description="Radical SAM core" evidence="7">
    <location>
        <begin position="64"/>
        <end position="221"/>
    </location>
</feature>
<name>A0A2X0SEZ3_9PROT</name>
<evidence type="ECO:0000256" key="6">
    <source>
        <dbReference type="ARBA" id="ARBA00023014"/>
    </source>
</evidence>
<dbReference type="SUPFAM" id="SSF102114">
    <property type="entry name" value="Radical SAM enzymes"/>
    <property type="match status" value="1"/>
</dbReference>
<keyword evidence="4" id="KW-0479">Metal-binding</keyword>
<dbReference type="CDD" id="cd21109">
    <property type="entry name" value="SPASM"/>
    <property type="match status" value="1"/>
</dbReference>
<dbReference type="SFLD" id="SFLDS00029">
    <property type="entry name" value="Radical_SAM"/>
    <property type="match status" value="1"/>
</dbReference>